<protein>
    <submittedName>
        <fullName evidence="12">Methyl-accepting chemotaxis protein</fullName>
    </submittedName>
</protein>
<dbReference type="RefSeq" id="WP_262994997.1">
    <property type="nucleotide sequence ID" value="NZ_JAOTJC010000011.1"/>
</dbReference>
<dbReference type="CDD" id="cd11386">
    <property type="entry name" value="MCP_signal"/>
    <property type="match status" value="1"/>
</dbReference>
<evidence type="ECO:0000313" key="12">
    <source>
        <dbReference type="EMBL" id="MCU7555376.1"/>
    </source>
</evidence>
<evidence type="ECO:0000256" key="3">
    <source>
        <dbReference type="ARBA" id="ARBA00022989"/>
    </source>
</evidence>
<dbReference type="PANTHER" id="PTHR32089">
    <property type="entry name" value="METHYL-ACCEPTING CHEMOTAXIS PROTEIN MCPB"/>
    <property type="match status" value="1"/>
</dbReference>
<dbReference type="PANTHER" id="PTHR32089:SF119">
    <property type="entry name" value="METHYL-ACCEPTING CHEMOTAXIS PROTEIN CTPL"/>
    <property type="match status" value="1"/>
</dbReference>
<feature type="domain" description="HAMP" evidence="11">
    <location>
        <begin position="440"/>
        <end position="494"/>
    </location>
</feature>
<evidence type="ECO:0000256" key="2">
    <source>
        <dbReference type="ARBA" id="ARBA00022692"/>
    </source>
</evidence>
<dbReference type="SMART" id="SM00304">
    <property type="entry name" value="HAMP"/>
    <property type="match status" value="1"/>
</dbReference>
<dbReference type="InterPro" id="IPR003660">
    <property type="entry name" value="HAMP_dom"/>
</dbReference>
<feature type="domain" description="Methyl-accepting transducer" evidence="10">
    <location>
        <begin position="499"/>
        <end position="735"/>
    </location>
</feature>
<dbReference type="Gene3D" id="1.10.287.950">
    <property type="entry name" value="Methyl-accepting chemotaxis protein"/>
    <property type="match status" value="1"/>
</dbReference>
<evidence type="ECO:0000259" key="11">
    <source>
        <dbReference type="PROSITE" id="PS50885"/>
    </source>
</evidence>
<reference evidence="13" key="1">
    <citation type="submission" date="2023-07" db="EMBL/GenBank/DDBJ databases">
        <title>Study on multiphase classification of strain Alteromonas salexigens isolated from the Yellow Sea.</title>
        <authorList>
            <person name="Sun L."/>
        </authorList>
    </citation>
    <scope>NUCLEOTIDE SEQUENCE [LARGE SCALE GENOMIC DNA]</scope>
    <source>
        <strain evidence="13">ASW11-19</strain>
    </source>
</reference>
<evidence type="ECO:0000256" key="1">
    <source>
        <dbReference type="ARBA" id="ARBA00004141"/>
    </source>
</evidence>
<gene>
    <name evidence="12" type="ORF">OCL06_12340</name>
</gene>
<dbReference type="PROSITE" id="PS50111">
    <property type="entry name" value="CHEMOTAXIS_TRANSDUC_2"/>
    <property type="match status" value="1"/>
</dbReference>
<feature type="transmembrane region" description="Helical" evidence="9">
    <location>
        <begin position="416"/>
        <end position="438"/>
    </location>
</feature>
<dbReference type="Pfam" id="PF00672">
    <property type="entry name" value="HAMP"/>
    <property type="match status" value="1"/>
</dbReference>
<feature type="coiled-coil region" evidence="8">
    <location>
        <begin position="560"/>
        <end position="597"/>
    </location>
</feature>
<dbReference type="Gene3D" id="3.30.450.20">
    <property type="entry name" value="PAS domain"/>
    <property type="match status" value="1"/>
</dbReference>
<dbReference type="SUPFAM" id="SSF58104">
    <property type="entry name" value="Methyl-accepting chemotaxis protein (MCP) signaling domain"/>
    <property type="match status" value="1"/>
</dbReference>
<dbReference type="SMART" id="SM00283">
    <property type="entry name" value="MA"/>
    <property type="match status" value="1"/>
</dbReference>
<comment type="subcellular location">
    <subcellularLocation>
        <location evidence="1">Membrane</location>
        <topology evidence="1">Multi-pass membrane protein</topology>
    </subcellularLocation>
</comment>
<dbReference type="PROSITE" id="PS50885">
    <property type="entry name" value="HAMP"/>
    <property type="match status" value="1"/>
</dbReference>
<evidence type="ECO:0000256" key="7">
    <source>
        <dbReference type="PROSITE-ProRule" id="PRU00284"/>
    </source>
</evidence>
<keyword evidence="5 7" id="KW-0807">Transducer</keyword>
<keyword evidence="3 9" id="KW-1133">Transmembrane helix</keyword>
<dbReference type="Proteomes" id="UP001209257">
    <property type="component" value="Unassembled WGS sequence"/>
</dbReference>
<dbReference type="Pfam" id="PF00015">
    <property type="entry name" value="MCPsignal"/>
    <property type="match status" value="1"/>
</dbReference>
<comment type="caution">
    <text evidence="12">The sequence shown here is derived from an EMBL/GenBank/DDBJ whole genome shotgun (WGS) entry which is preliminary data.</text>
</comment>
<proteinExistence type="inferred from homology"/>
<dbReference type="InterPro" id="IPR004089">
    <property type="entry name" value="MCPsignal_dom"/>
</dbReference>
<evidence type="ECO:0000256" key="9">
    <source>
        <dbReference type="SAM" id="Phobius"/>
    </source>
</evidence>
<evidence type="ECO:0000256" key="4">
    <source>
        <dbReference type="ARBA" id="ARBA00023136"/>
    </source>
</evidence>
<name>A0ABT2VPY6_9ALTE</name>
<sequence length="771" mass="83927">MKLRTRLLLSIMALVGISILTLATVFLYVSVTSSNTALENAAREKLTQQSIQAQQAISRYIEFSQAQISNFSDSPLIVSAAQEFVPAFNSYSSERAPLTTSQRQALASYYTNDFNQAFRTRNGEAFTAPLALLDNLNPTAQTLQYDYIAGSNHGLGEKDLLLQPPVNSRYTTAHAQFHPHIRRFLYDFGYYDIFIVDPATGNIVYSVFKELDYGSSVKHGPYADTGIGEAYRLAMQQQDAENVSMSKLQVYLPSYDALAGFLSSPIVNAQGQRVGILIFQIPIDRISQIMTHDSEWEARGFGNSGETYLVSPDHLLVTESRFFLQEPEEYLRAIPGDIAPQIRKAGTSVGIQRVESSAANQALRGEQGFDTVEDYRGESVFSAYVPVRLGDYTYGLLAEIDVAEALAPAVALKNRLLLSVVIKSLVILILAAILALMLTKMVLKPLAALGNTCETLSQGDGDLTRRLAPSSIPEINDIIRPFNNFIEQIQTIVGKIKNDATSLSAAAGQLNTIMRSSNDSVSRQHDETQQVVSCVQQLSNSISDVARSTVETRDHGVTARDNLRENMALAHEAAKNIEQLVGQLTESQSVIESLQQEVVNITQLLEDITGIAEQTNLLALNAAIEAARAGEAGRGFSVVADEVRTLATRSQSSTEKIAAIIERMNQSSRSSVAQMKEAVTVAGNGINMVSHVSKAMKELAAIVERVQVMAEAVAQATQEQNAASASVSENVTRISQMSQSIEQDTTQASDAARQLADMASSSQSLVNGFRV</sequence>
<feature type="transmembrane region" description="Helical" evidence="9">
    <location>
        <begin position="7"/>
        <end position="29"/>
    </location>
</feature>
<comment type="similarity">
    <text evidence="6">Belongs to the methyl-accepting chemotaxis (MCP) protein family.</text>
</comment>
<accession>A0ABT2VPY6</accession>
<keyword evidence="2 9" id="KW-0812">Transmembrane</keyword>
<evidence type="ECO:0000256" key="5">
    <source>
        <dbReference type="ARBA" id="ARBA00023224"/>
    </source>
</evidence>
<keyword evidence="4 9" id="KW-0472">Membrane</keyword>
<dbReference type="EMBL" id="JAOTJC010000011">
    <property type="protein sequence ID" value="MCU7555376.1"/>
    <property type="molecule type" value="Genomic_DNA"/>
</dbReference>
<evidence type="ECO:0000256" key="6">
    <source>
        <dbReference type="ARBA" id="ARBA00029447"/>
    </source>
</evidence>
<evidence type="ECO:0000256" key="8">
    <source>
        <dbReference type="SAM" id="Coils"/>
    </source>
</evidence>
<evidence type="ECO:0000259" key="10">
    <source>
        <dbReference type="PROSITE" id="PS50111"/>
    </source>
</evidence>
<keyword evidence="8" id="KW-0175">Coiled coil</keyword>
<keyword evidence="13" id="KW-1185">Reference proteome</keyword>
<evidence type="ECO:0000313" key="13">
    <source>
        <dbReference type="Proteomes" id="UP001209257"/>
    </source>
</evidence>
<organism evidence="12 13">
    <name type="scientific">Alteromonas salexigens</name>
    <dbReference type="NCBI Taxonomy" id="2982530"/>
    <lineage>
        <taxon>Bacteria</taxon>
        <taxon>Pseudomonadati</taxon>
        <taxon>Pseudomonadota</taxon>
        <taxon>Gammaproteobacteria</taxon>
        <taxon>Alteromonadales</taxon>
        <taxon>Alteromonadaceae</taxon>
        <taxon>Alteromonas/Salinimonas group</taxon>
        <taxon>Alteromonas</taxon>
    </lineage>
</organism>